<feature type="binding site" evidence="9">
    <location>
        <position position="166"/>
    </location>
    <ligand>
        <name>anthranilate</name>
        <dbReference type="ChEBI" id="CHEBI:16567"/>
        <label>2</label>
    </ligand>
</feature>
<proteinExistence type="inferred from homology"/>
<evidence type="ECO:0000256" key="7">
    <source>
        <dbReference type="ARBA" id="ARBA00052328"/>
    </source>
</evidence>
<dbReference type="Proteomes" id="UP000065807">
    <property type="component" value="Chromosome"/>
</dbReference>
<dbReference type="PANTHER" id="PTHR43285:SF2">
    <property type="entry name" value="ANTHRANILATE PHOSPHORIBOSYLTRANSFERASE"/>
    <property type="match status" value="1"/>
</dbReference>
<sequence>MIREAIGRLVAGERLAEDEAAQVMEEIMTGGAQEAQVAGYLTALRLRGETVEVITGSARAMREKAVRIQPKVEPLVDTCGTGGDGAGTINISTAAALVAAGAGVKVAKHGNRGVSSPSGSADVLEALGVRVDLEPEEARRCIEEVGIGFLFAPRYHPGMRFAAPTRKALGIRTLFNLLGPLANPAGADRQVMGVFDGAWVEPVARVLARLGCREAMVVHGLDGTDELSISGPTRVAHLREGAVHAHTLEPEDAGLTRHPPAAVRGGSPQENARRIRRVLEGSRDDEAVRDVVLLNAAAALVVAGRAASLRDGVGQAAGAIDSGAAWERLEALRRFTGAPPEAVA</sequence>
<dbReference type="PATRIC" id="fig|1555112.3.peg.1774"/>
<keyword evidence="3 9" id="KW-0328">Glycosyltransferase</keyword>
<feature type="binding site" evidence="9">
    <location>
        <position position="92"/>
    </location>
    <ligand>
        <name>Mg(2+)</name>
        <dbReference type="ChEBI" id="CHEBI:18420"/>
        <label>1</label>
    </ligand>
</feature>
<dbReference type="Pfam" id="PF00591">
    <property type="entry name" value="Glycos_transf_3"/>
    <property type="match status" value="1"/>
</dbReference>
<keyword evidence="2 9" id="KW-0028">Amino-acid biosynthesis</keyword>
<evidence type="ECO:0000259" key="11">
    <source>
        <dbReference type="Pfam" id="PF00591"/>
    </source>
</evidence>
<evidence type="ECO:0000256" key="6">
    <source>
        <dbReference type="ARBA" id="ARBA00023141"/>
    </source>
</evidence>
<dbReference type="OrthoDB" id="9806430at2"/>
<dbReference type="HAMAP" id="MF_00211">
    <property type="entry name" value="TrpD"/>
    <property type="match status" value="1"/>
</dbReference>
<feature type="domain" description="Glycosyl transferase family 3 N-terminal" evidence="12">
    <location>
        <begin position="4"/>
        <end position="65"/>
    </location>
</feature>
<dbReference type="GO" id="GO:0005829">
    <property type="term" value="C:cytosol"/>
    <property type="evidence" value="ECO:0007669"/>
    <property type="project" value="TreeGrafter"/>
</dbReference>
<evidence type="ECO:0000256" key="1">
    <source>
        <dbReference type="ARBA" id="ARBA00004907"/>
    </source>
</evidence>
<dbReference type="Gene3D" id="1.20.970.10">
    <property type="entry name" value="Transferase, Pyrimidine Nucleoside Phosphorylase, Chain C"/>
    <property type="match status" value="1"/>
</dbReference>
<feature type="binding site" evidence="9">
    <location>
        <position position="111"/>
    </location>
    <ligand>
        <name>anthranilate</name>
        <dbReference type="ChEBI" id="CHEBI:16567"/>
        <label>1</label>
    </ligand>
</feature>
<dbReference type="EC" id="2.4.2.18" evidence="9"/>
<evidence type="ECO:0000313" key="14">
    <source>
        <dbReference type="Proteomes" id="UP000065807"/>
    </source>
</evidence>
<dbReference type="InterPro" id="IPR000312">
    <property type="entry name" value="Glycosyl_Trfase_fam3"/>
</dbReference>
<comment type="pathway">
    <text evidence="1 9">Amino-acid biosynthesis; L-tryptophan biosynthesis; L-tryptophan from chorismate: step 2/5.</text>
</comment>
<gene>
    <name evidence="9" type="primary">trpD</name>
    <name evidence="13" type="ORF">LIP_1740</name>
</gene>
<feature type="binding site" evidence="9">
    <location>
        <begin position="108"/>
        <end position="116"/>
    </location>
    <ligand>
        <name>5-phospho-alpha-D-ribose 1-diphosphate</name>
        <dbReference type="ChEBI" id="CHEBI:58017"/>
    </ligand>
</feature>
<dbReference type="SUPFAM" id="SSF52418">
    <property type="entry name" value="Nucleoside phosphorylase/phosphoribosyltransferase catalytic domain"/>
    <property type="match status" value="1"/>
</dbReference>
<dbReference type="UniPathway" id="UPA00035">
    <property type="reaction ID" value="UER00041"/>
</dbReference>
<comment type="cofactor">
    <cofactor evidence="9">
        <name>Mg(2+)</name>
        <dbReference type="ChEBI" id="CHEBI:18420"/>
    </cofactor>
    <text evidence="9">Binds 2 magnesium ions per monomer.</text>
</comment>
<feature type="binding site" evidence="9">
    <location>
        <begin position="90"/>
        <end position="93"/>
    </location>
    <ligand>
        <name>5-phospho-alpha-D-ribose 1-diphosphate</name>
        <dbReference type="ChEBI" id="CHEBI:58017"/>
    </ligand>
</feature>
<dbReference type="EMBL" id="AP014924">
    <property type="protein sequence ID" value="BAS27586.1"/>
    <property type="molecule type" value="Genomic_DNA"/>
</dbReference>
<feature type="binding site" evidence="9">
    <location>
        <position position="80"/>
    </location>
    <ligand>
        <name>5-phospho-alpha-D-ribose 1-diphosphate</name>
        <dbReference type="ChEBI" id="CHEBI:58017"/>
    </ligand>
</feature>
<dbReference type="InterPro" id="IPR005940">
    <property type="entry name" value="Anthranilate_Pribosyl_Tfrase"/>
</dbReference>
<comment type="similarity">
    <text evidence="8">In the C-terminal section; belongs to the anthranilate phosphoribosyltransferase family.</text>
</comment>
<dbReference type="InterPro" id="IPR035902">
    <property type="entry name" value="Nuc_phospho_transferase"/>
</dbReference>
<feature type="binding site" evidence="9">
    <location>
        <position position="225"/>
    </location>
    <ligand>
        <name>Mg(2+)</name>
        <dbReference type="ChEBI" id="CHEBI:18420"/>
        <label>2</label>
    </ligand>
</feature>
<dbReference type="STRING" id="1555112.LIP_1740"/>
<feature type="binding site" evidence="9">
    <location>
        <position position="80"/>
    </location>
    <ligand>
        <name>anthranilate</name>
        <dbReference type="ChEBI" id="CHEBI:16567"/>
        <label>1</label>
    </ligand>
</feature>
<keyword evidence="4 9" id="KW-0808">Transferase</keyword>
<feature type="binding site" evidence="9">
    <location>
        <position position="88"/>
    </location>
    <ligand>
        <name>5-phospho-alpha-D-ribose 1-diphosphate</name>
        <dbReference type="ChEBI" id="CHEBI:58017"/>
    </ligand>
</feature>
<keyword evidence="14" id="KW-1185">Reference proteome</keyword>
<feature type="domain" description="Glycosyl transferase family 3" evidence="11">
    <location>
        <begin position="74"/>
        <end position="325"/>
    </location>
</feature>
<evidence type="ECO:0000256" key="9">
    <source>
        <dbReference type="HAMAP-Rule" id="MF_00211"/>
    </source>
</evidence>
<keyword evidence="9" id="KW-0460">Magnesium</keyword>
<evidence type="ECO:0000256" key="8">
    <source>
        <dbReference type="ARBA" id="ARBA00061188"/>
    </source>
</evidence>
<feature type="binding site" evidence="9">
    <location>
        <position position="226"/>
    </location>
    <ligand>
        <name>Mg(2+)</name>
        <dbReference type="ChEBI" id="CHEBI:18420"/>
        <label>2</label>
    </ligand>
</feature>
<dbReference type="InterPro" id="IPR017459">
    <property type="entry name" value="Glycosyl_Trfase_fam3_N_dom"/>
</dbReference>
<reference evidence="14" key="1">
    <citation type="submission" date="2015-07" db="EMBL/GenBank/DDBJ databases">
        <title>Complete genome sequence and phylogenetic analysis of Limnochorda pilosa.</title>
        <authorList>
            <person name="Watanabe M."/>
            <person name="Kojima H."/>
            <person name="Fukui M."/>
        </authorList>
    </citation>
    <scope>NUCLEOTIDE SEQUENCE [LARGE SCALE GENOMIC DNA]</scope>
    <source>
        <strain evidence="14">HC45</strain>
    </source>
</reference>
<dbReference type="GO" id="GO:0000287">
    <property type="term" value="F:magnesium ion binding"/>
    <property type="evidence" value="ECO:0007669"/>
    <property type="project" value="UniProtKB-UniRule"/>
</dbReference>
<dbReference type="AlphaFoldDB" id="A0A0K2SKE9"/>
<dbReference type="RefSeq" id="WP_068136652.1">
    <property type="nucleotide sequence ID" value="NZ_AP014924.1"/>
</dbReference>
<reference evidence="14" key="2">
    <citation type="journal article" date="2016" name="Int. J. Syst. Evol. Microbiol.">
        <title>Complete genome sequence and cell structure of Limnochorda pilosa, a Gram-negative spore-former within the phylum Firmicutes.</title>
        <authorList>
            <person name="Watanabe M."/>
            <person name="Kojima H."/>
            <person name="Fukui M."/>
        </authorList>
    </citation>
    <scope>NUCLEOTIDE SEQUENCE [LARGE SCALE GENOMIC DNA]</scope>
    <source>
        <strain evidence="14">HC45</strain>
    </source>
</reference>
<accession>A0A0K2SKE9</accession>
<dbReference type="PANTHER" id="PTHR43285">
    <property type="entry name" value="ANTHRANILATE PHOSPHORIBOSYLTRANSFERASE"/>
    <property type="match status" value="1"/>
</dbReference>
<feature type="binding site" evidence="9">
    <location>
        <begin position="83"/>
        <end position="84"/>
    </location>
    <ligand>
        <name>5-phospho-alpha-D-ribose 1-diphosphate</name>
        <dbReference type="ChEBI" id="CHEBI:58017"/>
    </ligand>
</feature>
<dbReference type="InterPro" id="IPR036320">
    <property type="entry name" value="Glycosyl_Trfase_fam3_N_dom_sf"/>
</dbReference>
<dbReference type="GO" id="GO:0004048">
    <property type="term" value="F:anthranilate phosphoribosyltransferase activity"/>
    <property type="evidence" value="ECO:0007669"/>
    <property type="project" value="UniProtKB-UniRule"/>
</dbReference>
<dbReference type="FunFam" id="3.40.1030.10:FF:000002">
    <property type="entry name" value="Anthranilate phosphoribosyltransferase"/>
    <property type="match status" value="1"/>
</dbReference>
<keyword evidence="9" id="KW-0479">Metal-binding</keyword>
<evidence type="ECO:0000256" key="10">
    <source>
        <dbReference type="SAM" id="MobiDB-lite"/>
    </source>
</evidence>
<feature type="binding site" evidence="9">
    <location>
        <position position="120"/>
    </location>
    <ligand>
        <name>5-phospho-alpha-D-ribose 1-diphosphate</name>
        <dbReference type="ChEBI" id="CHEBI:58017"/>
    </ligand>
</feature>
<name>A0A0K2SKE9_LIMPI</name>
<evidence type="ECO:0000256" key="4">
    <source>
        <dbReference type="ARBA" id="ARBA00022679"/>
    </source>
</evidence>
<dbReference type="Pfam" id="PF02885">
    <property type="entry name" value="Glycos_trans_3N"/>
    <property type="match status" value="1"/>
</dbReference>
<comment type="caution">
    <text evidence="9">Lacks conserved residue(s) required for the propagation of feature annotation.</text>
</comment>
<dbReference type="GO" id="GO:0000162">
    <property type="term" value="P:L-tryptophan biosynthetic process"/>
    <property type="evidence" value="ECO:0007669"/>
    <property type="project" value="UniProtKB-UniRule"/>
</dbReference>
<feature type="region of interest" description="Disordered" evidence="10">
    <location>
        <begin position="252"/>
        <end position="272"/>
    </location>
</feature>
<keyword evidence="5 9" id="KW-0822">Tryptophan biosynthesis</keyword>
<dbReference type="KEGG" id="lpil:LIP_1740"/>
<evidence type="ECO:0000256" key="3">
    <source>
        <dbReference type="ARBA" id="ARBA00022676"/>
    </source>
</evidence>
<dbReference type="SUPFAM" id="SSF47648">
    <property type="entry name" value="Nucleoside phosphorylase/phosphoribosyltransferase N-terminal domain"/>
    <property type="match status" value="1"/>
</dbReference>
<feature type="binding site" evidence="9">
    <location>
        <position position="226"/>
    </location>
    <ligand>
        <name>Mg(2+)</name>
        <dbReference type="ChEBI" id="CHEBI:18420"/>
        <label>1</label>
    </ligand>
</feature>
<comment type="similarity">
    <text evidence="9">Belongs to the anthranilate phosphoribosyltransferase family.</text>
</comment>
<dbReference type="Gene3D" id="3.40.1030.10">
    <property type="entry name" value="Nucleoside phosphorylase/phosphoribosyltransferase catalytic domain"/>
    <property type="match status" value="1"/>
</dbReference>
<keyword evidence="6 9" id="KW-0057">Aromatic amino acid biosynthesis</keyword>
<organism evidence="13 14">
    <name type="scientific">Limnochorda pilosa</name>
    <dbReference type="NCBI Taxonomy" id="1555112"/>
    <lineage>
        <taxon>Bacteria</taxon>
        <taxon>Bacillati</taxon>
        <taxon>Bacillota</taxon>
        <taxon>Limnochordia</taxon>
        <taxon>Limnochordales</taxon>
        <taxon>Limnochordaceae</taxon>
        <taxon>Limnochorda</taxon>
    </lineage>
</organism>
<evidence type="ECO:0000256" key="5">
    <source>
        <dbReference type="ARBA" id="ARBA00022822"/>
    </source>
</evidence>
<comment type="function">
    <text evidence="9">Catalyzes the transfer of the phosphoribosyl group of 5-phosphorylribose-1-pyrophosphate (PRPP) to anthranilate to yield N-(5'-phosphoribosyl)-anthranilate (PRA).</text>
</comment>
<evidence type="ECO:0000256" key="2">
    <source>
        <dbReference type="ARBA" id="ARBA00022605"/>
    </source>
</evidence>
<protein>
    <recommendedName>
        <fullName evidence="9">Anthranilate phosphoribosyltransferase</fullName>
        <ecNumber evidence="9">2.4.2.18</ecNumber>
    </recommendedName>
</protein>
<evidence type="ECO:0000259" key="12">
    <source>
        <dbReference type="Pfam" id="PF02885"/>
    </source>
</evidence>
<dbReference type="NCBIfam" id="TIGR01245">
    <property type="entry name" value="trpD"/>
    <property type="match status" value="1"/>
</dbReference>
<comment type="subunit">
    <text evidence="9">Homodimer.</text>
</comment>
<evidence type="ECO:0000313" key="13">
    <source>
        <dbReference type="EMBL" id="BAS27586.1"/>
    </source>
</evidence>
<comment type="catalytic activity">
    <reaction evidence="7 9">
        <text>N-(5-phospho-beta-D-ribosyl)anthranilate + diphosphate = 5-phospho-alpha-D-ribose 1-diphosphate + anthranilate</text>
        <dbReference type="Rhea" id="RHEA:11768"/>
        <dbReference type="ChEBI" id="CHEBI:16567"/>
        <dbReference type="ChEBI" id="CHEBI:18277"/>
        <dbReference type="ChEBI" id="CHEBI:33019"/>
        <dbReference type="ChEBI" id="CHEBI:58017"/>
        <dbReference type="EC" id="2.4.2.18"/>
    </reaction>
</comment>